<feature type="domain" description="Reductase C-terminal" evidence="6">
    <location>
        <begin position="319"/>
        <end position="382"/>
    </location>
</feature>
<dbReference type="InterPro" id="IPR023753">
    <property type="entry name" value="FAD/NAD-binding_dom"/>
</dbReference>
<evidence type="ECO:0000256" key="2">
    <source>
        <dbReference type="ARBA" id="ARBA00022630"/>
    </source>
</evidence>
<dbReference type="Proteomes" id="UP001501303">
    <property type="component" value="Unassembled WGS sequence"/>
</dbReference>
<feature type="domain" description="FAD/NAD(P)-binding" evidence="5">
    <location>
        <begin position="4"/>
        <end position="300"/>
    </location>
</feature>
<reference evidence="7 8" key="1">
    <citation type="journal article" date="2019" name="Int. J. Syst. Evol. Microbiol.">
        <title>The Global Catalogue of Microorganisms (GCM) 10K type strain sequencing project: providing services to taxonomists for standard genome sequencing and annotation.</title>
        <authorList>
            <consortium name="The Broad Institute Genomics Platform"/>
            <consortium name="The Broad Institute Genome Sequencing Center for Infectious Disease"/>
            <person name="Wu L."/>
            <person name="Ma J."/>
        </authorList>
    </citation>
    <scope>NUCLEOTIDE SEQUENCE [LARGE SCALE GENOMIC DNA]</scope>
    <source>
        <strain evidence="7 8">JCM 13581</strain>
    </source>
</reference>
<dbReference type="Pfam" id="PF07992">
    <property type="entry name" value="Pyr_redox_2"/>
    <property type="match status" value="1"/>
</dbReference>
<dbReference type="Gene3D" id="3.30.390.30">
    <property type="match status" value="1"/>
</dbReference>
<name>A0ABN2PLS0_9ACTN</name>
<dbReference type="PRINTS" id="PR00368">
    <property type="entry name" value="FADPNR"/>
</dbReference>
<dbReference type="EMBL" id="BAAAMJ010000034">
    <property type="protein sequence ID" value="GAA1923876.1"/>
    <property type="molecule type" value="Genomic_DNA"/>
</dbReference>
<keyword evidence="2" id="KW-0285">Flavoprotein</keyword>
<accession>A0ABN2PLS0</accession>
<keyword evidence="8" id="KW-1185">Reference proteome</keyword>
<comment type="cofactor">
    <cofactor evidence="1">
        <name>FAD</name>
        <dbReference type="ChEBI" id="CHEBI:57692"/>
    </cofactor>
</comment>
<dbReference type="Gene3D" id="3.50.50.60">
    <property type="entry name" value="FAD/NAD(P)-binding domain"/>
    <property type="match status" value="2"/>
</dbReference>
<evidence type="ECO:0000256" key="1">
    <source>
        <dbReference type="ARBA" id="ARBA00001974"/>
    </source>
</evidence>
<dbReference type="PRINTS" id="PR00411">
    <property type="entry name" value="PNDRDTASEI"/>
</dbReference>
<protein>
    <submittedName>
        <fullName evidence="7">FAD-dependent oxidoreductase</fullName>
    </submittedName>
</protein>
<gene>
    <name evidence="7" type="ORF">GCM10009716_35330</name>
</gene>
<proteinExistence type="predicted"/>
<dbReference type="InterPro" id="IPR016156">
    <property type="entry name" value="FAD/NAD-linked_Rdtase_dimer_sf"/>
</dbReference>
<dbReference type="PANTHER" id="PTHR43557:SF2">
    <property type="entry name" value="RIESKE DOMAIN-CONTAINING PROTEIN-RELATED"/>
    <property type="match status" value="1"/>
</dbReference>
<evidence type="ECO:0000259" key="5">
    <source>
        <dbReference type="Pfam" id="PF07992"/>
    </source>
</evidence>
<dbReference type="InterPro" id="IPR028202">
    <property type="entry name" value="Reductase_C"/>
</dbReference>
<evidence type="ECO:0000313" key="7">
    <source>
        <dbReference type="EMBL" id="GAA1923876.1"/>
    </source>
</evidence>
<sequence>MSTMVIVGAGVAGATAARTLRSAGFDGRVVLIGDEPEHPYRRPPLSKDVLLGRTAPERTRLWPPEHWAGHRIELRTGTRAVRLDTGRRLVGLADGSELAYDRLLLATGGRARRLPAAEGLEGVHTLRTLADAARLRAALVPGTRVLVVGGGLIGAEVAATARTLGCPVTVLEPEPYPLARVLPPPVARLFASLHRRQGVDLRTGIALERLKRTDHGAFVATGTDGRRWTADVVVVAIGMRPCTALADAAGLTTGDGIVVNEHAGTSAPGVFAAGDVASRPNPLLGGRYRAEHWQAAQEQGAAAAHAMLGRPARPPRVPWCWSDQYGVNLQICGWPEAGDDIRFDGDPDGMDFTAAFHRGGLMTGAVSVNRPKEMRALRERVERPLL</sequence>
<dbReference type="Pfam" id="PF14759">
    <property type="entry name" value="Reductase_C"/>
    <property type="match status" value="1"/>
</dbReference>
<evidence type="ECO:0000313" key="8">
    <source>
        <dbReference type="Proteomes" id="UP001501303"/>
    </source>
</evidence>
<organism evidence="7 8">
    <name type="scientific">Streptomyces sodiiphilus</name>
    <dbReference type="NCBI Taxonomy" id="226217"/>
    <lineage>
        <taxon>Bacteria</taxon>
        <taxon>Bacillati</taxon>
        <taxon>Actinomycetota</taxon>
        <taxon>Actinomycetes</taxon>
        <taxon>Kitasatosporales</taxon>
        <taxon>Streptomycetaceae</taxon>
        <taxon>Streptomyces</taxon>
    </lineage>
</organism>
<dbReference type="SUPFAM" id="SSF55424">
    <property type="entry name" value="FAD/NAD-linked reductases, dimerisation (C-terminal) domain"/>
    <property type="match status" value="1"/>
</dbReference>
<dbReference type="PANTHER" id="PTHR43557">
    <property type="entry name" value="APOPTOSIS-INDUCING FACTOR 1"/>
    <property type="match status" value="1"/>
</dbReference>
<dbReference type="SUPFAM" id="SSF51905">
    <property type="entry name" value="FAD/NAD(P)-binding domain"/>
    <property type="match status" value="1"/>
</dbReference>
<evidence type="ECO:0000256" key="3">
    <source>
        <dbReference type="ARBA" id="ARBA00022827"/>
    </source>
</evidence>
<keyword evidence="3" id="KW-0274">FAD</keyword>
<keyword evidence="4" id="KW-0560">Oxidoreductase</keyword>
<evidence type="ECO:0000256" key="4">
    <source>
        <dbReference type="ARBA" id="ARBA00023002"/>
    </source>
</evidence>
<dbReference type="InterPro" id="IPR050446">
    <property type="entry name" value="FAD-oxidoreductase/Apoptosis"/>
</dbReference>
<dbReference type="InterPro" id="IPR036188">
    <property type="entry name" value="FAD/NAD-bd_sf"/>
</dbReference>
<comment type="caution">
    <text evidence="7">The sequence shown here is derived from an EMBL/GenBank/DDBJ whole genome shotgun (WGS) entry which is preliminary data.</text>
</comment>
<evidence type="ECO:0000259" key="6">
    <source>
        <dbReference type="Pfam" id="PF14759"/>
    </source>
</evidence>